<dbReference type="PANTHER" id="PTHR22901">
    <property type="entry name" value="SIALATE O-ACETYLESTERASE"/>
    <property type="match status" value="1"/>
</dbReference>
<organism evidence="4 5">
    <name type="scientific">Flaviramulus basaltis</name>
    <dbReference type="NCBI Taxonomy" id="369401"/>
    <lineage>
        <taxon>Bacteria</taxon>
        <taxon>Pseudomonadati</taxon>
        <taxon>Bacteroidota</taxon>
        <taxon>Flavobacteriia</taxon>
        <taxon>Flavobacteriales</taxon>
        <taxon>Flavobacteriaceae</taxon>
        <taxon>Flaviramulus</taxon>
    </lineage>
</organism>
<keyword evidence="2" id="KW-0732">Signal</keyword>
<dbReference type="Gene3D" id="3.40.50.1110">
    <property type="entry name" value="SGNH hydrolase"/>
    <property type="match status" value="1"/>
</dbReference>
<dbReference type="InterPro" id="IPR039329">
    <property type="entry name" value="SIAE"/>
</dbReference>
<feature type="signal peptide" evidence="2">
    <location>
        <begin position="1"/>
        <end position="25"/>
    </location>
</feature>
<sequence length="471" mass="53057">MNKKYKIKSIIISFCLSILSFVGFAQVKLPAIFGDGMVLQQQSNVKIWGKSNSQKSIEVTTSWDNKQYNTSSDREGNWSLKVSTPKAGGPYEININDGQELILKEILIGEVWICSGQSNMYMPMNGYKNQPVLGALNDIVMSSNKNIRLFTVNKVTSDMPQDDFEGEWQESIPKNVANFSAAAYYFGRMINKVLNVPVGLISSSWGGTRIEPWISGKTISEFEFIEQKDMKKEGKHQRPTYLFNAMINPMVGYGARGFLWYQGEANRKEPGNYEKLLSGLIKDWRNQWGNQSLNFYYAQIAPFDYMDAINSAEIRQSMLNVSLSNIEGIGMACLLDVGEKDNIHPANKKVAGERLAYIALSKTYGLEGIEYSGPVLKEMKTEGKFLKLTFNHAENGLTTYGKPLEHFEIAGENKRFFRAKGLLTKEGIVLLADRVDHPVAVRYAHQDWVVGELFNTEGLPASSFQADNWKN</sequence>
<dbReference type="PANTHER" id="PTHR22901:SF0">
    <property type="entry name" value="SIALATE O-ACETYLESTERASE"/>
    <property type="match status" value="1"/>
</dbReference>
<evidence type="ECO:0000259" key="3">
    <source>
        <dbReference type="Pfam" id="PF03629"/>
    </source>
</evidence>
<dbReference type="InterPro" id="IPR036514">
    <property type="entry name" value="SGNH_hydro_sf"/>
</dbReference>
<dbReference type="AlphaFoldDB" id="A0A1K2IAM7"/>
<reference evidence="4 5" key="1">
    <citation type="submission" date="2016-10" db="EMBL/GenBank/DDBJ databases">
        <authorList>
            <person name="de Groot N.N."/>
        </authorList>
    </citation>
    <scope>NUCLEOTIDE SEQUENCE [LARGE SCALE GENOMIC DNA]</scope>
    <source>
        <strain evidence="4 5">DSM 18180</strain>
    </source>
</reference>
<protein>
    <submittedName>
        <fullName evidence="4">Sialate O-acetylesterase</fullName>
    </submittedName>
</protein>
<dbReference type="GO" id="GO:0005975">
    <property type="term" value="P:carbohydrate metabolic process"/>
    <property type="evidence" value="ECO:0007669"/>
    <property type="project" value="TreeGrafter"/>
</dbReference>
<gene>
    <name evidence="4" type="ORF">SAMN05428642_101292</name>
</gene>
<dbReference type="Proteomes" id="UP000182544">
    <property type="component" value="Unassembled WGS sequence"/>
</dbReference>
<dbReference type="InterPro" id="IPR005181">
    <property type="entry name" value="SASA"/>
</dbReference>
<evidence type="ECO:0000256" key="2">
    <source>
        <dbReference type="SAM" id="SignalP"/>
    </source>
</evidence>
<feature type="chain" id="PRO_5012905169" evidence="2">
    <location>
        <begin position="26"/>
        <end position="471"/>
    </location>
</feature>
<evidence type="ECO:0000313" key="5">
    <source>
        <dbReference type="Proteomes" id="UP000182544"/>
    </source>
</evidence>
<evidence type="ECO:0000256" key="1">
    <source>
        <dbReference type="ARBA" id="ARBA00022801"/>
    </source>
</evidence>
<evidence type="ECO:0000313" key="4">
    <source>
        <dbReference type="EMBL" id="SFZ89455.1"/>
    </source>
</evidence>
<proteinExistence type="predicted"/>
<dbReference type="OrthoDB" id="9816001at2"/>
<accession>A0A1K2IAM7</accession>
<keyword evidence="1" id="KW-0378">Hydrolase</keyword>
<dbReference type="RefSeq" id="WP_084647827.1">
    <property type="nucleotide sequence ID" value="NZ_FPKV01000001.1"/>
</dbReference>
<dbReference type="EMBL" id="FPKV01000001">
    <property type="protein sequence ID" value="SFZ89455.1"/>
    <property type="molecule type" value="Genomic_DNA"/>
</dbReference>
<dbReference type="GO" id="GO:0001681">
    <property type="term" value="F:sialate O-acetylesterase activity"/>
    <property type="evidence" value="ECO:0007669"/>
    <property type="project" value="InterPro"/>
</dbReference>
<dbReference type="Pfam" id="PF03629">
    <property type="entry name" value="SASA"/>
    <property type="match status" value="1"/>
</dbReference>
<dbReference type="STRING" id="369401.SAMN05428642_101292"/>
<name>A0A1K2IAM7_9FLAO</name>
<keyword evidence="5" id="KW-1185">Reference proteome</keyword>
<feature type="domain" description="Sialate O-acetylesterase" evidence="3">
    <location>
        <begin position="110"/>
        <end position="331"/>
    </location>
</feature>
<dbReference type="SUPFAM" id="SSF52266">
    <property type="entry name" value="SGNH hydrolase"/>
    <property type="match status" value="1"/>
</dbReference>